<evidence type="ECO:0000313" key="9">
    <source>
        <dbReference type="EMBL" id="KAK4091103.1"/>
    </source>
</evidence>
<evidence type="ECO:0000256" key="5">
    <source>
        <dbReference type="ARBA" id="ARBA00023136"/>
    </source>
</evidence>
<comment type="subcellular location">
    <subcellularLocation>
        <location evidence="1">Membrane</location>
        <topology evidence="1">Multi-pass membrane protein</topology>
    </subcellularLocation>
</comment>
<dbReference type="PANTHER" id="PTHR43791">
    <property type="entry name" value="PERMEASE-RELATED"/>
    <property type="match status" value="1"/>
</dbReference>
<dbReference type="PROSITE" id="PS50850">
    <property type="entry name" value="MFS"/>
    <property type="match status" value="1"/>
</dbReference>
<feature type="transmembrane region" description="Helical" evidence="7">
    <location>
        <begin position="625"/>
        <end position="643"/>
    </location>
</feature>
<dbReference type="SUPFAM" id="SSF103473">
    <property type="entry name" value="MFS general substrate transporter"/>
    <property type="match status" value="1"/>
</dbReference>
<feature type="transmembrane region" description="Helical" evidence="7">
    <location>
        <begin position="710"/>
        <end position="731"/>
    </location>
</feature>
<evidence type="ECO:0000256" key="3">
    <source>
        <dbReference type="ARBA" id="ARBA00022692"/>
    </source>
</evidence>
<gene>
    <name evidence="9" type="ORF">Purlil1_4683</name>
</gene>
<protein>
    <recommendedName>
        <fullName evidence="8">Major facilitator superfamily (MFS) profile domain-containing protein</fullName>
    </recommendedName>
</protein>
<evidence type="ECO:0000256" key="7">
    <source>
        <dbReference type="SAM" id="Phobius"/>
    </source>
</evidence>
<feature type="region of interest" description="Disordered" evidence="6">
    <location>
        <begin position="15"/>
        <end position="48"/>
    </location>
</feature>
<feature type="transmembrane region" description="Helical" evidence="7">
    <location>
        <begin position="882"/>
        <end position="901"/>
    </location>
</feature>
<evidence type="ECO:0000256" key="6">
    <source>
        <dbReference type="SAM" id="MobiDB-lite"/>
    </source>
</evidence>
<feature type="transmembrane region" description="Helical" evidence="7">
    <location>
        <begin position="942"/>
        <end position="962"/>
    </location>
</feature>
<evidence type="ECO:0000256" key="2">
    <source>
        <dbReference type="ARBA" id="ARBA00022448"/>
    </source>
</evidence>
<evidence type="ECO:0000259" key="8">
    <source>
        <dbReference type="PROSITE" id="PS50850"/>
    </source>
</evidence>
<dbReference type="Proteomes" id="UP001287286">
    <property type="component" value="Unassembled WGS sequence"/>
</dbReference>
<feature type="transmembrane region" description="Helical" evidence="7">
    <location>
        <begin position="858"/>
        <end position="875"/>
    </location>
</feature>
<evidence type="ECO:0000256" key="1">
    <source>
        <dbReference type="ARBA" id="ARBA00004141"/>
    </source>
</evidence>
<organism evidence="9 10">
    <name type="scientific">Purpureocillium lilacinum</name>
    <name type="common">Paecilomyces lilacinus</name>
    <dbReference type="NCBI Taxonomy" id="33203"/>
    <lineage>
        <taxon>Eukaryota</taxon>
        <taxon>Fungi</taxon>
        <taxon>Dikarya</taxon>
        <taxon>Ascomycota</taxon>
        <taxon>Pezizomycotina</taxon>
        <taxon>Sordariomycetes</taxon>
        <taxon>Hypocreomycetidae</taxon>
        <taxon>Hypocreales</taxon>
        <taxon>Ophiocordycipitaceae</taxon>
        <taxon>Purpureocillium</taxon>
    </lineage>
</organism>
<feature type="transmembrane region" description="Helical" evidence="7">
    <location>
        <begin position="650"/>
        <end position="668"/>
    </location>
</feature>
<keyword evidence="3 7" id="KW-0812">Transmembrane</keyword>
<name>A0ABR0C567_PURLI</name>
<keyword evidence="4 7" id="KW-1133">Transmembrane helix</keyword>
<evidence type="ECO:0000313" key="10">
    <source>
        <dbReference type="Proteomes" id="UP001287286"/>
    </source>
</evidence>
<feature type="domain" description="Major facilitator superfamily (MFS) profile" evidence="8">
    <location>
        <begin position="580"/>
        <end position="1032"/>
    </location>
</feature>
<evidence type="ECO:0000256" key="4">
    <source>
        <dbReference type="ARBA" id="ARBA00022989"/>
    </source>
</evidence>
<sequence length="1032" mass="113748">MCEGSRVREVASSLADCGGEARKHPTSRDVVDREIRAPSRASTARHTGTERDVRFFQSKILSQYCPAQSSAIYYITPIHGMRSPATVVPSRLTEQRPDGACSSSLDAKTSAPYSAYRFERSDSVLRRVSRRALAYRASSVRYALACQRIAQLSITALAILSRAASAAPMSEADQDVSARSPSALNSLEARLLTWKTQCAHADAPSYCVHAPAECDNIGTYHASGRSDECKSDWQCGCPAGGPLEDPAGQPSQHPPASRSVPMLIPAPGGWGGSPARQQGPAWPCLEGGLWGPTPRRGLEELQLTCSVERQLTQQPAGSVSACTVEVPRYTYRPTDRPCQARGPREAQRAASATLLRRRSIHPPSSVVAFIFFYYLFLFPSPPAASNLSGCSHHRSTAARIRETLLFVVVVVVAGAVCCRCRPDPGHRRLCLRLIPGRTTCPLFRCAAPAWPRALRRLVSFLLFFTPHLAYDRLSYLVPWSPHRLIIGRSPPNMSVDAEKSAVDKAVGDNSSNSDVDNIVDPDAGLSEEERKAAVSNFLSARPSHRTGERGVVFLSKPAAQTRIADIVQERKLLWKLDLQLIPWLSLLYLICFLDRTNIGNAKIADLPAAIGIDIKKEPDRFNSTLTIFFVSYALFEALCNFLLKKLRPSIFIPSIMVLWGACMLGMGFVKNWSGLMAARWFLGVCEAGLFPGINYYLSCWYRRDEFGVRAAIFFSAAAIAGSFGGLLAAAIQNMNGLGGLEGWAWIFIIEGALTIVVAFISFFMVHDFPDEAKFLSKEDRARVILRLKRDGQHSAEHEEFKIEYLWAALKDWKTYAGMLIYMGPLMPLYAFSTFLPSIIQSMSFTDKTHIIKNQLLSVPPYAVAAILTVAVGFASDRTKKRGIYNMGCAFIGIIGFIMLMATTNPAVQYAGTFLGACGIYPSISLTIAWIANNVEGVYKRGIVLGFVIGWGNLNGVVSSNIYRDPPRYFTGHGAVTGYLFVCMFGGSLLMWTMLRRENKKRLNGERDHWVQGKTEAEINMLGDKRPDFIYTL</sequence>
<feature type="transmembrane region" description="Helical" evidence="7">
    <location>
        <begin position="974"/>
        <end position="994"/>
    </location>
</feature>
<feature type="compositionally biased region" description="Basic and acidic residues" evidence="6">
    <location>
        <begin position="19"/>
        <end position="37"/>
    </location>
</feature>
<feature type="transmembrane region" description="Helical" evidence="7">
    <location>
        <begin position="907"/>
        <end position="930"/>
    </location>
</feature>
<comment type="caution">
    <text evidence="9">The sequence shown here is derived from an EMBL/GenBank/DDBJ whole genome shotgun (WGS) entry which is preliminary data.</text>
</comment>
<dbReference type="InterPro" id="IPR011701">
    <property type="entry name" value="MFS"/>
</dbReference>
<dbReference type="Gene3D" id="1.20.1250.20">
    <property type="entry name" value="MFS general substrate transporter like domains"/>
    <property type="match status" value="2"/>
</dbReference>
<accession>A0ABR0C567</accession>
<reference evidence="9 10" key="1">
    <citation type="journal article" date="2024" name="Microbiol. Resour. Announc.">
        <title>Genome annotations for the ascomycete fungi Trichoderma harzianum, Trichoderma aggressivum, and Purpureocillium lilacinum.</title>
        <authorList>
            <person name="Beijen E.P.W."/>
            <person name="Ohm R.A."/>
        </authorList>
    </citation>
    <scope>NUCLEOTIDE SEQUENCE [LARGE SCALE GENOMIC DNA]</scope>
    <source>
        <strain evidence="9 10">CBS 150709</strain>
    </source>
</reference>
<keyword evidence="10" id="KW-1185">Reference proteome</keyword>
<dbReference type="EMBL" id="JAWRVI010000013">
    <property type="protein sequence ID" value="KAK4091103.1"/>
    <property type="molecule type" value="Genomic_DNA"/>
</dbReference>
<keyword evidence="5 7" id="KW-0472">Membrane</keyword>
<proteinExistence type="predicted"/>
<keyword evidence="2" id="KW-0813">Transport</keyword>
<feature type="transmembrane region" description="Helical" evidence="7">
    <location>
        <begin position="680"/>
        <end position="698"/>
    </location>
</feature>
<dbReference type="InterPro" id="IPR020846">
    <property type="entry name" value="MFS_dom"/>
</dbReference>
<feature type="transmembrane region" description="Helical" evidence="7">
    <location>
        <begin position="743"/>
        <end position="765"/>
    </location>
</feature>
<feature type="transmembrane region" description="Helical" evidence="7">
    <location>
        <begin position="819"/>
        <end position="838"/>
    </location>
</feature>
<dbReference type="PANTHER" id="PTHR43791:SF19">
    <property type="entry name" value="TRANSPORTER, PUTATIVE (AFU_ORTHOLOGUE AFUA_1G01812)-RELATED"/>
    <property type="match status" value="1"/>
</dbReference>
<dbReference type="Pfam" id="PF07690">
    <property type="entry name" value="MFS_1"/>
    <property type="match status" value="1"/>
</dbReference>
<dbReference type="InterPro" id="IPR036259">
    <property type="entry name" value="MFS_trans_sf"/>
</dbReference>